<dbReference type="InterPro" id="IPR011991">
    <property type="entry name" value="ArsR-like_HTH"/>
</dbReference>
<dbReference type="SMART" id="SM00418">
    <property type="entry name" value="HTH_ARSR"/>
    <property type="match status" value="1"/>
</dbReference>
<evidence type="ECO:0000256" key="2">
    <source>
        <dbReference type="ARBA" id="ARBA00023125"/>
    </source>
</evidence>
<dbReference type="PANTHER" id="PTHR43132:SF8">
    <property type="entry name" value="HTH-TYPE TRANSCRIPTIONAL REGULATOR KMTR"/>
    <property type="match status" value="1"/>
</dbReference>
<dbReference type="SUPFAM" id="SSF46785">
    <property type="entry name" value="Winged helix' DNA-binding domain"/>
    <property type="match status" value="1"/>
</dbReference>
<keyword evidence="3" id="KW-0804">Transcription</keyword>
<dbReference type="AlphaFoldDB" id="A0A0N9HS75"/>
<organism evidence="5 6">
    <name type="scientific">Kibdelosporangium phytohabitans</name>
    <dbReference type="NCBI Taxonomy" id="860235"/>
    <lineage>
        <taxon>Bacteria</taxon>
        <taxon>Bacillati</taxon>
        <taxon>Actinomycetota</taxon>
        <taxon>Actinomycetes</taxon>
        <taxon>Pseudonocardiales</taxon>
        <taxon>Pseudonocardiaceae</taxon>
        <taxon>Kibdelosporangium</taxon>
    </lineage>
</organism>
<dbReference type="InterPro" id="IPR051011">
    <property type="entry name" value="Metal_resp_trans_reg"/>
</dbReference>
<reference evidence="5 6" key="1">
    <citation type="submission" date="2015-07" db="EMBL/GenBank/DDBJ databases">
        <title>Genome sequencing of Kibdelosporangium phytohabitans.</title>
        <authorList>
            <person name="Qin S."/>
            <person name="Xing K."/>
        </authorList>
    </citation>
    <scope>NUCLEOTIDE SEQUENCE [LARGE SCALE GENOMIC DNA]</scope>
    <source>
        <strain evidence="5 6">KLBMP1111</strain>
    </source>
</reference>
<dbReference type="PANTHER" id="PTHR43132">
    <property type="entry name" value="ARSENICAL RESISTANCE OPERON REPRESSOR ARSR-RELATED"/>
    <property type="match status" value="1"/>
</dbReference>
<sequence length="243" mass="26563">MLRVHFTPADLGRTHVTGAFDPLSELVTSLRRWRGCDVRALPTWAAELAGGDIGHLRALTDALRGYHRAAGHDHPKDLARSLADDIRRRTQAMARGGVDGLLASFLPLLRWRRPVLETAYPVAKDVHLNGRGLLLVPSRYCCGTPVTFDDPRSRPVLVYPLIGWQRPPRPLMALLGNTRACVLHATAMPSTTSELARQLGISTASASEHATVLRKAGLIASQRDANSVLHALTRLGEDLLRSC</sequence>
<evidence type="ECO:0000259" key="4">
    <source>
        <dbReference type="SMART" id="SM00418"/>
    </source>
</evidence>
<dbReference type="InterPro" id="IPR001845">
    <property type="entry name" value="HTH_ArsR_DNA-bd_dom"/>
</dbReference>
<dbReference type="InterPro" id="IPR036390">
    <property type="entry name" value="WH_DNA-bd_sf"/>
</dbReference>
<evidence type="ECO:0000313" key="5">
    <source>
        <dbReference type="EMBL" id="ALG07772.1"/>
    </source>
</evidence>
<proteinExistence type="predicted"/>
<dbReference type="CDD" id="cd00090">
    <property type="entry name" value="HTH_ARSR"/>
    <property type="match status" value="1"/>
</dbReference>
<dbReference type="KEGG" id="kphy:AOZ06_13400"/>
<dbReference type="RefSeq" id="WP_054289682.1">
    <property type="nucleotide sequence ID" value="NZ_CP012752.1"/>
</dbReference>
<evidence type="ECO:0000256" key="3">
    <source>
        <dbReference type="ARBA" id="ARBA00023163"/>
    </source>
</evidence>
<evidence type="ECO:0000256" key="1">
    <source>
        <dbReference type="ARBA" id="ARBA00023015"/>
    </source>
</evidence>
<keyword evidence="2" id="KW-0238">DNA-binding</keyword>
<dbReference type="EMBL" id="CP012752">
    <property type="protein sequence ID" value="ALG07772.1"/>
    <property type="molecule type" value="Genomic_DNA"/>
</dbReference>
<name>A0A0N9HS75_9PSEU</name>
<evidence type="ECO:0000313" key="6">
    <source>
        <dbReference type="Proteomes" id="UP000063699"/>
    </source>
</evidence>
<dbReference type="InterPro" id="IPR036388">
    <property type="entry name" value="WH-like_DNA-bd_sf"/>
</dbReference>
<dbReference type="GO" id="GO:0003700">
    <property type="term" value="F:DNA-binding transcription factor activity"/>
    <property type="evidence" value="ECO:0007669"/>
    <property type="project" value="InterPro"/>
</dbReference>
<keyword evidence="6" id="KW-1185">Reference proteome</keyword>
<gene>
    <name evidence="5" type="ORF">AOZ06_13400</name>
</gene>
<protein>
    <recommendedName>
        <fullName evidence="4">HTH arsR-type domain-containing protein</fullName>
    </recommendedName>
</protein>
<dbReference type="GO" id="GO:0003677">
    <property type="term" value="F:DNA binding"/>
    <property type="evidence" value="ECO:0007669"/>
    <property type="project" value="UniProtKB-KW"/>
</dbReference>
<accession>A0A0N9HS75</accession>
<dbReference type="Proteomes" id="UP000063699">
    <property type="component" value="Chromosome"/>
</dbReference>
<dbReference type="OrthoDB" id="3808065at2"/>
<feature type="domain" description="HTH arsR-type" evidence="4">
    <location>
        <begin position="169"/>
        <end position="241"/>
    </location>
</feature>
<keyword evidence="1" id="KW-0805">Transcription regulation</keyword>
<dbReference type="Gene3D" id="1.10.10.10">
    <property type="entry name" value="Winged helix-like DNA-binding domain superfamily/Winged helix DNA-binding domain"/>
    <property type="match status" value="1"/>
</dbReference>
<dbReference type="STRING" id="860235.AOZ06_13400"/>